<keyword evidence="4 7" id="KW-1133">Transmembrane helix</keyword>
<evidence type="ECO:0000256" key="1">
    <source>
        <dbReference type="ARBA" id="ARBA00004651"/>
    </source>
</evidence>
<dbReference type="GO" id="GO:0022857">
    <property type="term" value="F:transmembrane transporter activity"/>
    <property type="evidence" value="ECO:0007669"/>
    <property type="project" value="TreeGrafter"/>
</dbReference>
<feature type="transmembrane region" description="Helical" evidence="7">
    <location>
        <begin position="420"/>
        <end position="444"/>
    </location>
</feature>
<sequence>MLADIQYALRQLRRSPGFALTAILTLALGIGANIAIFTLINSMLLRPLPFADQARLMRIDYSSAQADTTFFPKGWIRALSEHSKSFSAVAAFGPDAESNVGDGGSPARVFGVEVTANALDTLGIHPAAGRFFTTDDAIAGHEPTVVLSYGYWREHYGSSPAAIGQTVRIDGVSRRIAGVMPAGIRFPYADTQFLTPITFKGDNPLDPWATGYDLRAFGRLRQGVTPGQAQAELRSLQRQLLPLFPWRMPDIWASEMTVLPLLESQVGALRPRLLLLFAAVGLILLIACANVANLMLARAAGREREIAIRGALGATGSRLVRQLLSESAVVGVLAGVVGLLAAWGSVGLLVRLLPADTPRAQDVSLGWPVMAFAAGASLMAALLFGFIPALKMAKPALGDALHLRGRGTAGKVGQFRVSMILVMGQIALSVLVITGAGLLLHSLWRLSQVDPGFKTERVMTAEVSLDASACQAKGHCDGFFRTLLEQLKGMPDADKVALTDSVPLTAQAGGYVYDAENHPRDARQGALLATGRKVTPSYFAALGLTLAHGRLLDQQDLSGATRAVVINQRMAERLWPHQDPIGKHLLAVGDEPQPTVWVSEKAVTVVGVVNNTHENGLATDFGEEVYLPMTPDREQPVLYVLLRTRTTTRAAADELRSAVAGVDAQVPVTRIRTLNEVVAASQSAPRSLAILLLVFGALALAIGGVGVYSLIAYIVSWRTREIGIRLALGAQRSQIVGAVVRQSLMLALGGAAAGLIGAAFAGKLLQRFLFDVKAVDPVTYVGVAGLMTVLALLAAWIPARRAASVDPIQTLRLE</sequence>
<comment type="subcellular location">
    <subcellularLocation>
        <location evidence="1">Cell membrane</location>
        <topology evidence="1">Multi-pass membrane protein</topology>
    </subcellularLocation>
</comment>
<evidence type="ECO:0000313" key="10">
    <source>
        <dbReference type="EMBL" id="UWZ83799.1"/>
    </source>
</evidence>
<evidence type="ECO:0000256" key="5">
    <source>
        <dbReference type="ARBA" id="ARBA00023136"/>
    </source>
</evidence>
<dbReference type="EMBL" id="CP093313">
    <property type="protein sequence ID" value="UWZ83799.1"/>
    <property type="molecule type" value="Genomic_DNA"/>
</dbReference>
<dbReference type="InterPro" id="IPR025857">
    <property type="entry name" value="MacB_PCD"/>
</dbReference>
<feature type="domain" description="ABC3 transporter permease C-terminal" evidence="8">
    <location>
        <begin position="694"/>
        <end position="807"/>
    </location>
</feature>
<feature type="transmembrane region" description="Helical" evidence="7">
    <location>
        <begin position="780"/>
        <end position="799"/>
    </location>
</feature>
<dbReference type="Pfam" id="PF02687">
    <property type="entry name" value="FtsX"/>
    <property type="match status" value="2"/>
</dbReference>
<evidence type="ECO:0000256" key="6">
    <source>
        <dbReference type="ARBA" id="ARBA00038076"/>
    </source>
</evidence>
<reference evidence="10" key="1">
    <citation type="submission" date="2021-04" db="EMBL/GenBank/DDBJ databases">
        <title>Phylogenetic analysis of Acidobacteriaceae.</title>
        <authorList>
            <person name="Qiu L."/>
            <person name="Zhang Q."/>
        </authorList>
    </citation>
    <scope>NUCLEOTIDE SEQUENCE</scope>
    <source>
        <strain evidence="10">DSM 25168</strain>
    </source>
</reference>
<dbReference type="Pfam" id="PF12704">
    <property type="entry name" value="MacB_PCD"/>
    <property type="match status" value="2"/>
</dbReference>
<feature type="transmembrane region" description="Helical" evidence="7">
    <location>
        <begin position="688"/>
        <end position="715"/>
    </location>
</feature>
<keyword evidence="3 7" id="KW-0812">Transmembrane</keyword>
<evidence type="ECO:0000259" key="9">
    <source>
        <dbReference type="Pfam" id="PF12704"/>
    </source>
</evidence>
<dbReference type="AlphaFoldDB" id="A0A9J7BMD6"/>
<dbReference type="NCBIfam" id="TIGR03434">
    <property type="entry name" value="ADOP"/>
    <property type="match status" value="1"/>
</dbReference>
<keyword evidence="11" id="KW-1185">Reference proteome</keyword>
<dbReference type="RefSeq" id="WP_260793229.1">
    <property type="nucleotide sequence ID" value="NZ_CP093313.1"/>
</dbReference>
<evidence type="ECO:0000256" key="7">
    <source>
        <dbReference type="SAM" id="Phobius"/>
    </source>
</evidence>
<dbReference type="InterPro" id="IPR017800">
    <property type="entry name" value="ADOP"/>
</dbReference>
<dbReference type="Proteomes" id="UP001059380">
    <property type="component" value="Chromosome"/>
</dbReference>
<name>A0A9J7BMD6_9BACT</name>
<feature type="transmembrane region" description="Helical" evidence="7">
    <location>
        <begin position="273"/>
        <end position="296"/>
    </location>
</feature>
<dbReference type="KEGG" id="orp:MOP44_24950"/>
<organism evidence="10 11">
    <name type="scientific">Occallatibacter riparius</name>
    <dbReference type="NCBI Taxonomy" id="1002689"/>
    <lineage>
        <taxon>Bacteria</taxon>
        <taxon>Pseudomonadati</taxon>
        <taxon>Acidobacteriota</taxon>
        <taxon>Terriglobia</taxon>
        <taxon>Terriglobales</taxon>
        <taxon>Acidobacteriaceae</taxon>
        <taxon>Occallatibacter</taxon>
    </lineage>
</organism>
<dbReference type="PANTHER" id="PTHR30572">
    <property type="entry name" value="MEMBRANE COMPONENT OF TRANSPORTER-RELATED"/>
    <property type="match status" value="1"/>
</dbReference>
<comment type="similarity">
    <text evidence="6">Belongs to the ABC-4 integral membrane protein family.</text>
</comment>
<evidence type="ECO:0000313" key="11">
    <source>
        <dbReference type="Proteomes" id="UP001059380"/>
    </source>
</evidence>
<protein>
    <submittedName>
        <fullName evidence="10">ABC transporter permease</fullName>
    </submittedName>
</protein>
<dbReference type="InterPro" id="IPR050250">
    <property type="entry name" value="Macrolide_Exporter_MacB"/>
</dbReference>
<keyword evidence="5 7" id="KW-0472">Membrane</keyword>
<evidence type="ECO:0000256" key="4">
    <source>
        <dbReference type="ARBA" id="ARBA00022989"/>
    </source>
</evidence>
<dbReference type="PANTHER" id="PTHR30572:SF4">
    <property type="entry name" value="ABC TRANSPORTER PERMEASE YTRF"/>
    <property type="match status" value="1"/>
</dbReference>
<feature type="domain" description="ABC3 transporter permease C-terminal" evidence="8">
    <location>
        <begin position="278"/>
        <end position="394"/>
    </location>
</feature>
<evidence type="ECO:0000259" key="8">
    <source>
        <dbReference type="Pfam" id="PF02687"/>
    </source>
</evidence>
<accession>A0A9J7BMD6</accession>
<feature type="transmembrane region" description="Helical" evidence="7">
    <location>
        <begin position="365"/>
        <end position="387"/>
    </location>
</feature>
<feature type="domain" description="MacB-like periplasmic core" evidence="9">
    <location>
        <begin position="20"/>
        <end position="235"/>
    </location>
</feature>
<dbReference type="InterPro" id="IPR003838">
    <property type="entry name" value="ABC3_permease_C"/>
</dbReference>
<feature type="transmembrane region" description="Helical" evidence="7">
    <location>
        <begin position="328"/>
        <end position="353"/>
    </location>
</feature>
<feature type="domain" description="MacB-like periplasmic core" evidence="9">
    <location>
        <begin position="490"/>
        <end position="657"/>
    </location>
</feature>
<feature type="transmembrane region" description="Helical" evidence="7">
    <location>
        <begin position="18"/>
        <end position="40"/>
    </location>
</feature>
<evidence type="ECO:0000256" key="2">
    <source>
        <dbReference type="ARBA" id="ARBA00022475"/>
    </source>
</evidence>
<dbReference type="GO" id="GO:0005886">
    <property type="term" value="C:plasma membrane"/>
    <property type="evidence" value="ECO:0007669"/>
    <property type="project" value="UniProtKB-SubCell"/>
</dbReference>
<gene>
    <name evidence="10" type="ORF">MOP44_24950</name>
</gene>
<keyword evidence="2" id="KW-1003">Cell membrane</keyword>
<proteinExistence type="inferred from homology"/>
<feature type="transmembrane region" description="Helical" evidence="7">
    <location>
        <begin position="735"/>
        <end position="760"/>
    </location>
</feature>
<evidence type="ECO:0000256" key="3">
    <source>
        <dbReference type="ARBA" id="ARBA00022692"/>
    </source>
</evidence>